<sequence>MKSSRTRQAAKSQILKINATTNSCHLKSPPDTSFYI</sequence>
<dbReference type="EMBL" id="GBRH01239561">
    <property type="protein sequence ID" value="JAD58334.1"/>
    <property type="molecule type" value="Transcribed_RNA"/>
</dbReference>
<name>A0A0A9B2U0_ARUDO</name>
<reference evidence="1" key="1">
    <citation type="submission" date="2014-09" db="EMBL/GenBank/DDBJ databases">
        <authorList>
            <person name="Magalhaes I.L.F."/>
            <person name="Oliveira U."/>
            <person name="Santos F.R."/>
            <person name="Vidigal T.H.D.A."/>
            <person name="Brescovit A.D."/>
            <person name="Santos A.J."/>
        </authorList>
    </citation>
    <scope>NUCLEOTIDE SEQUENCE</scope>
    <source>
        <tissue evidence="1">Shoot tissue taken approximately 20 cm above the soil surface</tissue>
    </source>
</reference>
<protein>
    <submittedName>
        <fullName evidence="1">Uncharacterized protein</fullName>
    </submittedName>
</protein>
<dbReference type="AlphaFoldDB" id="A0A0A9B2U0"/>
<accession>A0A0A9B2U0</accession>
<organism evidence="1">
    <name type="scientific">Arundo donax</name>
    <name type="common">Giant reed</name>
    <name type="synonym">Donax arundinaceus</name>
    <dbReference type="NCBI Taxonomy" id="35708"/>
    <lineage>
        <taxon>Eukaryota</taxon>
        <taxon>Viridiplantae</taxon>
        <taxon>Streptophyta</taxon>
        <taxon>Embryophyta</taxon>
        <taxon>Tracheophyta</taxon>
        <taxon>Spermatophyta</taxon>
        <taxon>Magnoliopsida</taxon>
        <taxon>Liliopsida</taxon>
        <taxon>Poales</taxon>
        <taxon>Poaceae</taxon>
        <taxon>PACMAD clade</taxon>
        <taxon>Arundinoideae</taxon>
        <taxon>Arundineae</taxon>
        <taxon>Arundo</taxon>
    </lineage>
</organism>
<reference evidence="1" key="2">
    <citation type="journal article" date="2015" name="Data Brief">
        <title>Shoot transcriptome of the giant reed, Arundo donax.</title>
        <authorList>
            <person name="Barrero R.A."/>
            <person name="Guerrero F.D."/>
            <person name="Moolhuijzen P."/>
            <person name="Goolsby J.A."/>
            <person name="Tidwell J."/>
            <person name="Bellgard S.E."/>
            <person name="Bellgard M.I."/>
        </authorList>
    </citation>
    <scope>NUCLEOTIDE SEQUENCE</scope>
    <source>
        <tissue evidence="1">Shoot tissue taken approximately 20 cm above the soil surface</tissue>
    </source>
</reference>
<evidence type="ECO:0000313" key="1">
    <source>
        <dbReference type="EMBL" id="JAD58334.1"/>
    </source>
</evidence>
<proteinExistence type="predicted"/>